<keyword evidence="3" id="KW-0808">Transferase</keyword>
<dbReference type="SUPFAM" id="SSF53335">
    <property type="entry name" value="S-adenosyl-L-methionine-dependent methyltransferases"/>
    <property type="match status" value="1"/>
</dbReference>
<dbReference type="InterPro" id="IPR029063">
    <property type="entry name" value="SAM-dependent_MTases_sf"/>
</dbReference>
<dbReference type="PANTHER" id="PTHR12176:SF79">
    <property type="entry name" value="METHYLTRANSFERASE TYPE 11 DOMAIN-CONTAINING PROTEIN"/>
    <property type="match status" value="1"/>
</dbReference>
<evidence type="ECO:0000256" key="1">
    <source>
        <dbReference type="ARBA" id="ARBA00008361"/>
    </source>
</evidence>
<dbReference type="PANTHER" id="PTHR12176">
    <property type="entry name" value="SAM-DEPENDENT METHYLTRANSFERASE SUPERFAMILY PROTEIN"/>
    <property type="match status" value="1"/>
</dbReference>
<proteinExistence type="inferred from homology"/>
<name>A0A6S9HC23_HETAK</name>
<dbReference type="AlphaFoldDB" id="A0A6S9HC23"/>
<dbReference type="EMBL" id="HBIU01038162">
    <property type="protein sequence ID" value="CAE0638683.1"/>
    <property type="molecule type" value="Transcribed_RNA"/>
</dbReference>
<evidence type="ECO:0000259" key="4">
    <source>
        <dbReference type="Pfam" id="PF08241"/>
    </source>
</evidence>
<dbReference type="InterPro" id="IPR051419">
    <property type="entry name" value="Lys/N-term_MeTrsfase_sf"/>
</dbReference>
<keyword evidence="2" id="KW-0489">Methyltransferase</keyword>
<feature type="domain" description="Methyltransferase type 11" evidence="4">
    <location>
        <begin position="63"/>
        <end position="162"/>
    </location>
</feature>
<dbReference type="CDD" id="cd02440">
    <property type="entry name" value="AdoMet_MTases"/>
    <property type="match status" value="1"/>
</dbReference>
<dbReference type="GO" id="GO:0032259">
    <property type="term" value="P:methylation"/>
    <property type="evidence" value="ECO:0007669"/>
    <property type="project" value="UniProtKB-KW"/>
</dbReference>
<gene>
    <name evidence="5" type="ORF">HAKA00212_LOCUS17467</name>
</gene>
<comment type="similarity">
    <text evidence="1">Belongs to the methyltransferase superfamily.</text>
</comment>
<evidence type="ECO:0000256" key="2">
    <source>
        <dbReference type="ARBA" id="ARBA00022603"/>
    </source>
</evidence>
<dbReference type="InterPro" id="IPR013216">
    <property type="entry name" value="Methyltransf_11"/>
</dbReference>
<organism evidence="5">
    <name type="scientific">Heterosigma akashiwo</name>
    <name type="common">Chromophytic alga</name>
    <name type="synonym">Heterosigma carterae</name>
    <dbReference type="NCBI Taxonomy" id="2829"/>
    <lineage>
        <taxon>Eukaryota</taxon>
        <taxon>Sar</taxon>
        <taxon>Stramenopiles</taxon>
        <taxon>Ochrophyta</taxon>
        <taxon>Raphidophyceae</taxon>
        <taxon>Chattonellales</taxon>
        <taxon>Chattonellaceae</taxon>
        <taxon>Heterosigma</taxon>
    </lineage>
</organism>
<protein>
    <recommendedName>
        <fullName evidence="4">Methyltransferase type 11 domain-containing protein</fullName>
    </recommendedName>
</protein>
<sequence>MAWRPDDKINEYGEPTYWDQHYDKKRKEEGLEYSFDFYVEPESLMPLLESYFGTDKGMNLLIIGAGSSEIPQLLYEAGFRRITCIDVSPVLVAHMQNRHHQHEGLDYFVMDVKNLGSFPDNSFDGILDKGTMDALFGSIRCMDDVLLMSKEVCRVLKVGKTFVEVSHGLPDTRLVYLRHHSLQWTAQHFTLPTNSSVHVYHMTKTPALPALTAGDDAEAAALLDAARARRRVGSLDLGVVRDLGETLADVRAMAAEYAAADADPDA</sequence>
<reference evidence="5" key="1">
    <citation type="submission" date="2021-01" db="EMBL/GenBank/DDBJ databases">
        <authorList>
            <person name="Corre E."/>
            <person name="Pelletier E."/>
            <person name="Niang G."/>
            <person name="Scheremetjew M."/>
            <person name="Finn R."/>
            <person name="Kale V."/>
            <person name="Holt S."/>
            <person name="Cochrane G."/>
            <person name="Meng A."/>
            <person name="Brown T."/>
            <person name="Cohen L."/>
        </authorList>
    </citation>
    <scope>NUCLEOTIDE SEQUENCE</scope>
    <source>
        <strain evidence="5">CCMP3107</strain>
    </source>
</reference>
<dbReference type="Gene3D" id="3.40.50.150">
    <property type="entry name" value="Vaccinia Virus protein VP39"/>
    <property type="match status" value="1"/>
</dbReference>
<dbReference type="GO" id="GO:0008757">
    <property type="term" value="F:S-adenosylmethionine-dependent methyltransferase activity"/>
    <property type="evidence" value="ECO:0007669"/>
    <property type="project" value="InterPro"/>
</dbReference>
<evidence type="ECO:0000256" key="3">
    <source>
        <dbReference type="ARBA" id="ARBA00022679"/>
    </source>
</evidence>
<dbReference type="Pfam" id="PF08241">
    <property type="entry name" value="Methyltransf_11"/>
    <property type="match status" value="1"/>
</dbReference>
<evidence type="ECO:0000313" key="5">
    <source>
        <dbReference type="EMBL" id="CAE0638683.1"/>
    </source>
</evidence>
<accession>A0A6S9HC23</accession>